<organism evidence="4 5">
    <name type="scientific">Cellulomonas cellasea</name>
    <dbReference type="NCBI Taxonomy" id="43670"/>
    <lineage>
        <taxon>Bacteria</taxon>
        <taxon>Bacillati</taxon>
        <taxon>Actinomycetota</taxon>
        <taxon>Actinomycetes</taxon>
        <taxon>Micrococcales</taxon>
        <taxon>Cellulomonadaceae</taxon>
        <taxon>Cellulomonas</taxon>
    </lineage>
</organism>
<feature type="region of interest" description="Disordered" evidence="2">
    <location>
        <begin position="1"/>
        <end position="26"/>
    </location>
</feature>
<dbReference type="PANTHER" id="PTHR35176">
    <property type="entry name" value="HEME OXYGENASE HI_0854-RELATED"/>
    <property type="match status" value="1"/>
</dbReference>
<dbReference type="EMBL" id="BJLR01000017">
    <property type="protein sequence ID" value="GEA87884.1"/>
    <property type="molecule type" value="Genomic_DNA"/>
</dbReference>
<dbReference type="PANTHER" id="PTHR35176:SF2">
    <property type="entry name" value="F420H(2)-DEPENDENT REDUCTASE RV1155"/>
    <property type="match status" value="1"/>
</dbReference>
<keyword evidence="5" id="KW-1185">Reference proteome</keyword>
<gene>
    <name evidence="4" type="ORF">CCE01nite_18330</name>
</gene>
<evidence type="ECO:0000313" key="4">
    <source>
        <dbReference type="EMBL" id="GEA87884.1"/>
    </source>
</evidence>
<sequence>MTRRLHGARVAATTARVPDDGAPTGGEPVARRIATADRVSRDELLAFLRPRHHAVLLTRRRSGAPQLSPVTCGVDDSGCLVVSTYPDRAKAVNVRRDAQVSACVMSDDFDGPWVQVDGTAEVIDPPASVEPLVEYYRNIAGEHPDWAEYRQAMLDQGKSLIRLHIESWGPVATGGFPARLADG</sequence>
<evidence type="ECO:0000256" key="1">
    <source>
        <dbReference type="ARBA" id="ARBA00023002"/>
    </source>
</evidence>
<dbReference type="GO" id="GO:0005829">
    <property type="term" value="C:cytosol"/>
    <property type="evidence" value="ECO:0007669"/>
    <property type="project" value="TreeGrafter"/>
</dbReference>
<dbReference type="InterPro" id="IPR019920">
    <property type="entry name" value="F420-binding_dom_put"/>
</dbReference>
<dbReference type="AlphaFoldDB" id="A0A4Y3KWS0"/>
<evidence type="ECO:0000256" key="2">
    <source>
        <dbReference type="SAM" id="MobiDB-lite"/>
    </source>
</evidence>
<dbReference type="Pfam" id="PF01243">
    <property type="entry name" value="PNPOx_N"/>
    <property type="match status" value="1"/>
</dbReference>
<comment type="caution">
    <text evidence="4">The sequence shown here is derived from an EMBL/GenBank/DDBJ whole genome shotgun (WGS) entry which is preliminary data.</text>
</comment>
<dbReference type="InterPro" id="IPR052019">
    <property type="entry name" value="F420H2_bilvrd_red/Heme_oxyg"/>
</dbReference>
<dbReference type="Proteomes" id="UP000317046">
    <property type="component" value="Unassembled WGS sequence"/>
</dbReference>
<dbReference type="NCBIfam" id="TIGR03618">
    <property type="entry name" value="Rv1155_F420"/>
    <property type="match status" value="1"/>
</dbReference>
<evidence type="ECO:0000259" key="3">
    <source>
        <dbReference type="Pfam" id="PF01243"/>
    </source>
</evidence>
<dbReference type="GO" id="GO:0016627">
    <property type="term" value="F:oxidoreductase activity, acting on the CH-CH group of donors"/>
    <property type="evidence" value="ECO:0007669"/>
    <property type="project" value="TreeGrafter"/>
</dbReference>
<dbReference type="SUPFAM" id="SSF50475">
    <property type="entry name" value="FMN-binding split barrel"/>
    <property type="match status" value="1"/>
</dbReference>
<reference evidence="4" key="1">
    <citation type="submission" date="2019-06" db="EMBL/GenBank/DDBJ databases">
        <title>Whole genome shotgun sequence of Cellulomonas cellasea NBRC 3753.</title>
        <authorList>
            <person name="Hosoyama A."/>
            <person name="Uohara A."/>
            <person name="Ohji S."/>
            <person name="Ichikawa N."/>
        </authorList>
    </citation>
    <scope>NUCLEOTIDE SEQUENCE [LARGE SCALE GENOMIC DNA]</scope>
    <source>
        <strain evidence="4">NBRC 3753</strain>
    </source>
</reference>
<dbReference type="InterPro" id="IPR012349">
    <property type="entry name" value="Split_barrel_FMN-bd"/>
</dbReference>
<dbReference type="Gene3D" id="2.30.110.10">
    <property type="entry name" value="Electron Transport, Fmn-binding Protein, Chain A"/>
    <property type="match status" value="1"/>
</dbReference>
<dbReference type="InterPro" id="IPR011576">
    <property type="entry name" value="Pyridox_Oxase_N"/>
</dbReference>
<keyword evidence="1" id="KW-0560">Oxidoreductase</keyword>
<dbReference type="GO" id="GO:0070967">
    <property type="term" value="F:coenzyme F420 binding"/>
    <property type="evidence" value="ECO:0007669"/>
    <property type="project" value="TreeGrafter"/>
</dbReference>
<feature type="domain" description="Pyridoxamine 5'-phosphate oxidase N-terminal" evidence="3">
    <location>
        <begin position="42"/>
        <end position="169"/>
    </location>
</feature>
<proteinExistence type="predicted"/>
<protein>
    <submittedName>
        <fullName evidence="4">PPOX class F420-dependent enzyme</fullName>
    </submittedName>
</protein>
<name>A0A4Y3KWS0_9CELL</name>
<evidence type="ECO:0000313" key="5">
    <source>
        <dbReference type="Proteomes" id="UP000317046"/>
    </source>
</evidence>
<accession>A0A4Y3KWS0</accession>